<gene>
    <name evidence="1" type="ORF">KDK95_12005</name>
</gene>
<dbReference type="RefSeq" id="WP_212518178.1">
    <property type="nucleotide sequence ID" value="NZ_JAGSOH010000027.1"/>
</dbReference>
<evidence type="ECO:0000313" key="2">
    <source>
        <dbReference type="Proteomes" id="UP000676325"/>
    </source>
</evidence>
<dbReference type="EMBL" id="JAGSOH010000027">
    <property type="protein sequence ID" value="MBR7827031.1"/>
    <property type="molecule type" value="Genomic_DNA"/>
</dbReference>
<name>A0A941E8J8_9ACTN</name>
<keyword evidence="2" id="KW-1185">Reference proteome</keyword>
<sequence length="264" mass="28906">MDTLTPPRAEIPGAQLFVRYAYPPNSLGYCGPADSAALFEYGAAGVVDPGLAQLARGFAGAWPYLELIAGATGIPDPLDRRVVEAYWVGSPLLDRVGLGAVATSMEDRFRPRIGSMFPRLLEGVLAGGVPHHSFHVFCIYPWVGLLTDDRKADHALSVLDRCRIRWGRVEALRGDQAVVRYRPLTYDGGDLGFGDPVTETARRSADGLGYLGELAVGDWVSLHWDWVCDILTPTRLNALRHYTLRQLEITNHRVEHSGAAEVLG</sequence>
<organism evidence="1 2">
    <name type="scientific">Actinospica acidithermotolerans</name>
    <dbReference type="NCBI Taxonomy" id="2828514"/>
    <lineage>
        <taxon>Bacteria</taxon>
        <taxon>Bacillati</taxon>
        <taxon>Actinomycetota</taxon>
        <taxon>Actinomycetes</taxon>
        <taxon>Catenulisporales</taxon>
        <taxon>Actinospicaceae</taxon>
        <taxon>Actinospica</taxon>
    </lineage>
</organism>
<accession>A0A941E8J8</accession>
<protein>
    <submittedName>
        <fullName evidence="1">Uncharacterized protein</fullName>
    </submittedName>
</protein>
<dbReference type="Pfam" id="PF19927">
    <property type="entry name" value="DUF6390"/>
    <property type="match status" value="1"/>
</dbReference>
<reference evidence="1" key="1">
    <citation type="submission" date="2021-04" db="EMBL/GenBank/DDBJ databases">
        <title>Genome based classification of Actinospica acidithermotolerans sp. nov., an actinobacterium isolated from an Indonesian hot spring.</title>
        <authorList>
            <person name="Kusuma A.B."/>
            <person name="Putra K.E."/>
            <person name="Nafisah S."/>
            <person name="Loh J."/>
            <person name="Nouioui I."/>
            <person name="Goodfellow M."/>
        </authorList>
    </citation>
    <scope>NUCLEOTIDE SEQUENCE</scope>
    <source>
        <strain evidence="1">MGRD01-02</strain>
    </source>
</reference>
<dbReference type="AlphaFoldDB" id="A0A941E8J8"/>
<dbReference type="Proteomes" id="UP000676325">
    <property type="component" value="Unassembled WGS sequence"/>
</dbReference>
<comment type="caution">
    <text evidence="1">The sequence shown here is derived from an EMBL/GenBank/DDBJ whole genome shotgun (WGS) entry which is preliminary data.</text>
</comment>
<dbReference type="InterPro" id="IPR045660">
    <property type="entry name" value="DUF6390"/>
</dbReference>
<proteinExistence type="predicted"/>
<evidence type="ECO:0000313" key="1">
    <source>
        <dbReference type="EMBL" id="MBR7827031.1"/>
    </source>
</evidence>